<dbReference type="InParanoid" id="L7JXN0"/>
<feature type="region of interest" description="Disordered" evidence="1">
    <location>
        <begin position="96"/>
        <end position="135"/>
    </location>
</feature>
<keyword evidence="2" id="KW-0472">Membrane</keyword>
<feature type="compositionally biased region" description="Polar residues" evidence="1">
    <location>
        <begin position="103"/>
        <end position="113"/>
    </location>
</feature>
<dbReference type="VEuPathDB" id="MicrosporidiaDB:THOM_0943"/>
<feature type="region of interest" description="Disordered" evidence="1">
    <location>
        <begin position="171"/>
        <end position="193"/>
    </location>
</feature>
<evidence type="ECO:0000256" key="2">
    <source>
        <dbReference type="SAM" id="Phobius"/>
    </source>
</evidence>
<dbReference type="HOGENOM" id="CLU_1180919_0_0_1"/>
<name>L7JXN0_TRAHO</name>
<sequence length="235" mass="26719">MMDGYNYISQKIGGTYTYLRSISADAYDYTMDKISKGYNVVRNGGTNVFQRITDWWKSYGIGADGSKLGFFGSLWNFIKSIYNWFFGGPGNSNDNSNPLLKQDVNNNSLTDQPAQKPEICDDKKDPTSADNMTPDETYLMSRNAKRIHEWNAYAIRKPYLNKMDVIVPYEEKGGNGSPPGTNGITGKDNTDNPEKYDQNLKKYLSVLTVGFMIFMSGLFVYSYFRESFHYILALI</sequence>
<organism evidence="3 4">
    <name type="scientific">Trachipleistophora hominis</name>
    <name type="common">Microsporidian parasite</name>
    <dbReference type="NCBI Taxonomy" id="72359"/>
    <lineage>
        <taxon>Eukaryota</taxon>
        <taxon>Fungi</taxon>
        <taxon>Fungi incertae sedis</taxon>
        <taxon>Microsporidia</taxon>
        <taxon>Pleistophoridae</taxon>
        <taxon>Trachipleistophora</taxon>
    </lineage>
</organism>
<protein>
    <submittedName>
        <fullName evidence="3">Uncharacterized protein</fullName>
    </submittedName>
</protein>
<gene>
    <name evidence="3" type="ORF">THOM_0943</name>
</gene>
<evidence type="ECO:0000313" key="4">
    <source>
        <dbReference type="Proteomes" id="UP000011185"/>
    </source>
</evidence>
<keyword evidence="2" id="KW-1133">Transmembrane helix</keyword>
<evidence type="ECO:0000313" key="3">
    <source>
        <dbReference type="EMBL" id="ELQ76080.1"/>
    </source>
</evidence>
<feature type="transmembrane region" description="Helical" evidence="2">
    <location>
        <begin position="203"/>
        <end position="224"/>
    </location>
</feature>
<feature type="compositionally biased region" description="Basic and acidic residues" evidence="1">
    <location>
        <begin position="118"/>
        <end position="127"/>
    </location>
</feature>
<keyword evidence="4" id="KW-1185">Reference proteome</keyword>
<proteinExistence type="predicted"/>
<reference evidence="3 4" key="1">
    <citation type="journal article" date="2012" name="PLoS Pathog.">
        <title>The genome of the obligate intracellular parasite Trachipleistophora hominis: new insights into microsporidian genome dynamics and reductive evolution.</title>
        <authorList>
            <person name="Heinz E."/>
            <person name="Williams T.A."/>
            <person name="Nakjang S."/>
            <person name="Noel C.J."/>
            <person name="Swan D.C."/>
            <person name="Goldberg A.V."/>
            <person name="Harris S.R."/>
            <person name="Weinmaier T."/>
            <person name="Markert S."/>
            <person name="Becher D."/>
            <person name="Bernhardt J."/>
            <person name="Dagan T."/>
            <person name="Hacker C."/>
            <person name="Lucocq J.M."/>
            <person name="Schweder T."/>
            <person name="Rattei T."/>
            <person name="Hall N."/>
            <person name="Hirt R.P."/>
            <person name="Embley T.M."/>
        </authorList>
    </citation>
    <scope>NUCLEOTIDE SEQUENCE [LARGE SCALE GENOMIC DNA]</scope>
</reference>
<accession>L7JXN0</accession>
<dbReference type="AlphaFoldDB" id="L7JXN0"/>
<evidence type="ECO:0000256" key="1">
    <source>
        <dbReference type="SAM" id="MobiDB-lite"/>
    </source>
</evidence>
<dbReference type="Proteomes" id="UP000011185">
    <property type="component" value="Unassembled WGS sequence"/>
</dbReference>
<keyword evidence="2" id="KW-0812">Transmembrane</keyword>
<dbReference type="EMBL" id="JH993877">
    <property type="protein sequence ID" value="ELQ76080.1"/>
    <property type="molecule type" value="Genomic_DNA"/>
</dbReference>